<evidence type="ECO:0000313" key="15">
    <source>
        <dbReference type="Proteomes" id="UP000193642"/>
    </source>
</evidence>
<dbReference type="GO" id="GO:0005737">
    <property type="term" value="C:cytoplasm"/>
    <property type="evidence" value="ECO:0007669"/>
    <property type="project" value="TreeGrafter"/>
</dbReference>
<dbReference type="GO" id="GO:0046872">
    <property type="term" value="F:metal ion binding"/>
    <property type="evidence" value="ECO:0007669"/>
    <property type="project" value="UniProtKB-KW"/>
</dbReference>
<dbReference type="STRING" id="329046.A0A1Y2BVJ7"/>
<dbReference type="SMART" id="SM00220">
    <property type="entry name" value="S_TKc"/>
    <property type="match status" value="1"/>
</dbReference>
<feature type="domain" description="Protein kinase" evidence="13">
    <location>
        <begin position="28"/>
        <end position="279"/>
    </location>
</feature>
<dbReference type="Gene3D" id="1.10.510.10">
    <property type="entry name" value="Transferase(Phosphotransferase) domain 1"/>
    <property type="match status" value="1"/>
</dbReference>
<dbReference type="InterPro" id="IPR017441">
    <property type="entry name" value="Protein_kinase_ATP_BS"/>
</dbReference>
<evidence type="ECO:0000256" key="7">
    <source>
        <dbReference type="ARBA" id="ARBA00022741"/>
    </source>
</evidence>
<reference evidence="14 15" key="1">
    <citation type="submission" date="2016-07" db="EMBL/GenBank/DDBJ databases">
        <title>Pervasive Adenine N6-methylation of Active Genes in Fungi.</title>
        <authorList>
            <consortium name="DOE Joint Genome Institute"/>
            <person name="Mondo S.J."/>
            <person name="Dannebaum R.O."/>
            <person name="Kuo R.C."/>
            <person name="Labutti K."/>
            <person name="Haridas S."/>
            <person name="Kuo A."/>
            <person name="Salamov A."/>
            <person name="Ahrendt S.R."/>
            <person name="Lipzen A."/>
            <person name="Sullivan W."/>
            <person name="Andreopoulos W.B."/>
            <person name="Clum A."/>
            <person name="Lindquist E."/>
            <person name="Daum C."/>
            <person name="Ramamoorthy G.K."/>
            <person name="Gryganskyi A."/>
            <person name="Culley D."/>
            <person name="Magnuson J.K."/>
            <person name="James T.Y."/>
            <person name="O'Malley M.A."/>
            <person name="Stajich J.E."/>
            <person name="Spatafora J.W."/>
            <person name="Visel A."/>
            <person name="Grigoriev I.V."/>
        </authorList>
    </citation>
    <scope>NUCLEOTIDE SEQUENCE [LARGE SCALE GENOMIC DNA]</scope>
    <source>
        <strain evidence="14 15">JEL800</strain>
    </source>
</reference>
<dbReference type="FunFam" id="1.10.510.10:FF:000156">
    <property type="entry name" value="Serine/threonine-protein kinase SIK3 homolog"/>
    <property type="match status" value="1"/>
</dbReference>
<dbReference type="FunFam" id="3.30.200.20:FF:000003">
    <property type="entry name" value="Non-specific serine/threonine protein kinase"/>
    <property type="match status" value="1"/>
</dbReference>
<proteinExistence type="inferred from homology"/>
<protein>
    <submittedName>
        <fullName evidence="14">Pkinase-domain-containing protein</fullName>
    </submittedName>
</protein>
<keyword evidence="15" id="KW-1185">Reference proteome</keyword>
<feature type="non-terminal residue" evidence="14">
    <location>
        <position position="283"/>
    </location>
</feature>
<dbReference type="PANTHER" id="PTHR24346:SF106">
    <property type="entry name" value="PROTEIN KINASE DOMAIN-CONTAINING PROTEIN"/>
    <property type="match status" value="1"/>
</dbReference>
<keyword evidence="8 14" id="KW-0418">Kinase</keyword>
<dbReference type="Proteomes" id="UP000193642">
    <property type="component" value="Unassembled WGS sequence"/>
</dbReference>
<evidence type="ECO:0000259" key="13">
    <source>
        <dbReference type="PROSITE" id="PS50011"/>
    </source>
</evidence>
<evidence type="ECO:0000313" key="14">
    <source>
        <dbReference type="EMBL" id="ORY38802.1"/>
    </source>
</evidence>
<dbReference type="InterPro" id="IPR008271">
    <property type="entry name" value="Ser/Thr_kinase_AS"/>
</dbReference>
<dbReference type="SUPFAM" id="SSF56112">
    <property type="entry name" value="Protein kinase-like (PK-like)"/>
    <property type="match status" value="1"/>
</dbReference>
<dbReference type="GO" id="GO:0005524">
    <property type="term" value="F:ATP binding"/>
    <property type="evidence" value="ECO:0007669"/>
    <property type="project" value="UniProtKB-UniRule"/>
</dbReference>
<evidence type="ECO:0000256" key="1">
    <source>
        <dbReference type="ARBA" id="ARBA00001946"/>
    </source>
</evidence>
<comment type="cofactor">
    <cofactor evidence="1">
        <name>Mg(2+)</name>
        <dbReference type="ChEBI" id="CHEBI:18420"/>
    </cofactor>
</comment>
<keyword evidence="3 12" id="KW-0723">Serine/threonine-protein kinase</keyword>
<evidence type="ECO:0000256" key="12">
    <source>
        <dbReference type="RuleBase" id="RU000304"/>
    </source>
</evidence>
<evidence type="ECO:0000256" key="4">
    <source>
        <dbReference type="ARBA" id="ARBA00022553"/>
    </source>
</evidence>
<evidence type="ECO:0000256" key="2">
    <source>
        <dbReference type="ARBA" id="ARBA00006234"/>
    </source>
</evidence>
<dbReference type="Pfam" id="PF00069">
    <property type="entry name" value="Pkinase"/>
    <property type="match status" value="1"/>
</dbReference>
<feature type="binding site" evidence="11">
    <location>
        <position position="57"/>
    </location>
    <ligand>
        <name>ATP</name>
        <dbReference type="ChEBI" id="CHEBI:30616"/>
    </ligand>
</feature>
<keyword evidence="10" id="KW-0460">Magnesium</keyword>
<dbReference type="AlphaFoldDB" id="A0A1Y2BVJ7"/>
<organism evidence="14 15">
    <name type="scientific">Rhizoclosmatium globosum</name>
    <dbReference type="NCBI Taxonomy" id="329046"/>
    <lineage>
        <taxon>Eukaryota</taxon>
        <taxon>Fungi</taxon>
        <taxon>Fungi incertae sedis</taxon>
        <taxon>Chytridiomycota</taxon>
        <taxon>Chytridiomycota incertae sedis</taxon>
        <taxon>Chytridiomycetes</taxon>
        <taxon>Chytridiales</taxon>
        <taxon>Chytriomycetaceae</taxon>
        <taxon>Rhizoclosmatium</taxon>
    </lineage>
</organism>
<dbReference type="PROSITE" id="PS00107">
    <property type="entry name" value="PROTEIN_KINASE_ATP"/>
    <property type="match status" value="1"/>
</dbReference>
<evidence type="ECO:0000256" key="10">
    <source>
        <dbReference type="ARBA" id="ARBA00022842"/>
    </source>
</evidence>
<dbReference type="GO" id="GO:0035556">
    <property type="term" value="P:intracellular signal transduction"/>
    <property type="evidence" value="ECO:0007669"/>
    <property type="project" value="TreeGrafter"/>
</dbReference>
<accession>A0A1Y2BVJ7</accession>
<keyword evidence="5" id="KW-0808">Transferase</keyword>
<keyword evidence="6" id="KW-0479">Metal-binding</keyword>
<evidence type="ECO:0000256" key="6">
    <source>
        <dbReference type="ARBA" id="ARBA00022723"/>
    </source>
</evidence>
<evidence type="ECO:0000256" key="3">
    <source>
        <dbReference type="ARBA" id="ARBA00022527"/>
    </source>
</evidence>
<gene>
    <name evidence="14" type="ORF">BCR33DRAFT_662669</name>
</gene>
<dbReference type="PROSITE" id="PS00108">
    <property type="entry name" value="PROTEIN_KINASE_ST"/>
    <property type="match status" value="1"/>
</dbReference>
<dbReference type="OrthoDB" id="193931at2759"/>
<comment type="caution">
    <text evidence="14">The sequence shown here is derived from an EMBL/GenBank/DDBJ whole genome shotgun (WGS) entry which is preliminary data.</text>
</comment>
<keyword evidence="7 11" id="KW-0547">Nucleotide-binding</keyword>
<evidence type="ECO:0000256" key="11">
    <source>
        <dbReference type="PROSITE-ProRule" id="PRU10141"/>
    </source>
</evidence>
<dbReference type="InterPro" id="IPR011009">
    <property type="entry name" value="Kinase-like_dom_sf"/>
</dbReference>
<dbReference type="PROSITE" id="PS50011">
    <property type="entry name" value="PROTEIN_KINASE_DOM"/>
    <property type="match status" value="1"/>
</dbReference>
<dbReference type="GO" id="GO:0004674">
    <property type="term" value="F:protein serine/threonine kinase activity"/>
    <property type="evidence" value="ECO:0007669"/>
    <property type="project" value="UniProtKB-KW"/>
</dbReference>
<dbReference type="PIRSF" id="PIRSF000654">
    <property type="entry name" value="Integrin-linked_kinase"/>
    <property type="match status" value="1"/>
</dbReference>
<sequence>MAERKQSLYARATAERIAKQKPSSIGYYDLEKAVGEGNFAKVKLATHCLTGEKVAVKIIDKEKLDSATAKKLFREVRIMKMLNHPHIVRLYEVIDTPNELYLIMEYAAGGEIFDYLVAHGRMKEKEARRHFRQIISAIEYCHEMHIIHRDLKAENLLLDANMNIKIADFGFSNQFNPGECLNTWCGSPPYAAPELFQGKEYLGPEVDIWSLGVVLYVLVCGALPFDGSTLPKLRARVLAGAYKVPFYMSTDCERLIKKMLVIDPKKRAVLDQVKKDPWFTEGY</sequence>
<keyword evidence="9 11" id="KW-0067">ATP-binding</keyword>
<dbReference type="PANTHER" id="PTHR24346">
    <property type="entry name" value="MAP/MICROTUBULE AFFINITY-REGULATING KINASE"/>
    <property type="match status" value="1"/>
</dbReference>
<dbReference type="EMBL" id="MCGO01000042">
    <property type="protein sequence ID" value="ORY38802.1"/>
    <property type="molecule type" value="Genomic_DNA"/>
</dbReference>
<evidence type="ECO:0000256" key="8">
    <source>
        <dbReference type="ARBA" id="ARBA00022777"/>
    </source>
</evidence>
<keyword evidence="4" id="KW-0597">Phosphoprotein</keyword>
<evidence type="ECO:0000256" key="5">
    <source>
        <dbReference type="ARBA" id="ARBA00022679"/>
    </source>
</evidence>
<comment type="similarity">
    <text evidence="2">Belongs to the protein kinase superfamily. CAMK Ser/Thr protein kinase family. SNF1 subfamily.</text>
</comment>
<dbReference type="InterPro" id="IPR000719">
    <property type="entry name" value="Prot_kinase_dom"/>
</dbReference>
<name>A0A1Y2BVJ7_9FUNG</name>
<evidence type="ECO:0000256" key="9">
    <source>
        <dbReference type="ARBA" id="ARBA00022840"/>
    </source>
</evidence>